<dbReference type="RefSeq" id="XP_040633948.1">
    <property type="nucleotide sequence ID" value="XM_040786775.1"/>
</dbReference>
<sequence>MANLHSLPAGSRPENAICNNGPNDLALERAATPANENLKSIFHPDAYIHTTWTGRTFYLDFIAASQRGMDNGASIMHRVHISTTNIPQMPARFLRHWYEKDKLLPVKKLQGYPNGYRYVAYCQEKTMRVEVLRDMPGHRRKNYNANGQEHDLPCWQCKRWPDGEAVDI</sequence>
<evidence type="ECO:0000313" key="2">
    <source>
        <dbReference type="Proteomes" id="UP000019804"/>
    </source>
</evidence>
<dbReference type="OrthoDB" id="2533647at2759"/>
<dbReference type="HOGENOM" id="CLU_067875_0_0_1"/>
<dbReference type="AlphaFoldDB" id="A0A017RZP4"/>
<reference evidence="2" key="1">
    <citation type="journal article" date="2014" name="Nat. Commun.">
        <title>Genomic adaptations of the halophilic Dead Sea filamentous fungus Eurotium rubrum.</title>
        <authorList>
            <person name="Kis-Papo T."/>
            <person name="Weig A.R."/>
            <person name="Riley R."/>
            <person name="Persoh D."/>
            <person name="Salamov A."/>
            <person name="Sun H."/>
            <person name="Lipzen A."/>
            <person name="Wasser S.P."/>
            <person name="Rambold G."/>
            <person name="Grigoriev I.V."/>
            <person name="Nevo E."/>
        </authorList>
    </citation>
    <scope>NUCLEOTIDE SEQUENCE [LARGE SCALE GENOMIC DNA]</scope>
    <source>
        <strain evidence="2">CBS 135680</strain>
    </source>
</reference>
<accession>A0A017RZP4</accession>
<proteinExistence type="predicted"/>
<evidence type="ECO:0000313" key="1">
    <source>
        <dbReference type="EMBL" id="EYE90258.1"/>
    </source>
</evidence>
<dbReference type="Proteomes" id="UP000019804">
    <property type="component" value="Unassembled WGS sequence"/>
</dbReference>
<protein>
    <submittedName>
        <fullName evidence="1">Uncharacterized protein</fullName>
    </submittedName>
</protein>
<dbReference type="EMBL" id="KK088464">
    <property type="protein sequence ID" value="EYE90258.1"/>
    <property type="molecule type" value="Genomic_DNA"/>
</dbReference>
<gene>
    <name evidence="1" type="ORF">EURHEDRAFT_519285</name>
</gene>
<dbReference type="GeneID" id="63701899"/>
<keyword evidence="2" id="KW-1185">Reference proteome</keyword>
<name>A0A017RZP4_ASPRC</name>
<organism evidence="1 2">
    <name type="scientific">Aspergillus ruber (strain CBS 135680)</name>
    <dbReference type="NCBI Taxonomy" id="1388766"/>
    <lineage>
        <taxon>Eukaryota</taxon>
        <taxon>Fungi</taxon>
        <taxon>Dikarya</taxon>
        <taxon>Ascomycota</taxon>
        <taxon>Pezizomycotina</taxon>
        <taxon>Eurotiomycetes</taxon>
        <taxon>Eurotiomycetidae</taxon>
        <taxon>Eurotiales</taxon>
        <taxon>Aspergillaceae</taxon>
        <taxon>Aspergillus</taxon>
        <taxon>Aspergillus subgen. Aspergillus</taxon>
    </lineage>
</organism>